<gene>
    <name evidence="10" type="primary">nicB</name>
    <name evidence="10" type="ORF">BN59_00527</name>
</gene>
<accession>A0A078KPD1</accession>
<dbReference type="EMBL" id="CCSB01000001">
    <property type="protein sequence ID" value="CDZ76260.1"/>
    <property type="molecule type" value="Genomic_DNA"/>
</dbReference>
<feature type="chain" id="PRO_5009743943" evidence="8">
    <location>
        <begin position="28"/>
        <end position="578"/>
    </location>
</feature>
<dbReference type="InterPro" id="IPR009056">
    <property type="entry name" value="Cyt_c-like_dom"/>
</dbReference>
<evidence type="ECO:0000313" key="10">
    <source>
        <dbReference type="EMBL" id="CDZ76260.1"/>
    </source>
</evidence>
<proteinExistence type="predicted"/>
<dbReference type="Pfam" id="PF13442">
    <property type="entry name" value="Cytochrome_CBB3"/>
    <property type="match status" value="2"/>
</dbReference>
<dbReference type="PROSITE" id="PS51007">
    <property type="entry name" value="CYTC"/>
    <property type="match status" value="4"/>
</dbReference>
<dbReference type="AlphaFoldDB" id="A0A078KPD1"/>
<evidence type="ECO:0000256" key="4">
    <source>
        <dbReference type="ARBA" id="ARBA00022982"/>
    </source>
</evidence>
<reference evidence="10 11" key="1">
    <citation type="submission" date="2014-06" db="EMBL/GenBank/DDBJ databases">
        <authorList>
            <person name="Urmite Genomes Urmite Genomes"/>
        </authorList>
    </citation>
    <scope>NUCLEOTIDE SEQUENCE [LARGE SCALE GENOMIC DNA]</scope>
</reference>
<evidence type="ECO:0000256" key="1">
    <source>
        <dbReference type="ARBA" id="ARBA00022448"/>
    </source>
</evidence>
<dbReference type="GO" id="GO:0020037">
    <property type="term" value="F:heme binding"/>
    <property type="evidence" value="ECO:0007669"/>
    <property type="project" value="InterPro"/>
</dbReference>
<evidence type="ECO:0000313" key="11">
    <source>
        <dbReference type="Proteomes" id="UP000044071"/>
    </source>
</evidence>
<dbReference type="InterPro" id="IPR002323">
    <property type="entry name" value="Cyt_CIE"/>
</dbReference>
<dbReference type="InterPro" id="IPR036909">
    <property type="entry name" value="Cyt_c-like_dom_sf"/>
</dbReference>
<dbReference type="InterPro" id="IPR051459">
    <property type="entry name" value="Cytochrome_c-type_DH"/>
</dbReference>
<dbReference type="STRING" id="1034943.BN59_00527"/>
<keyword evidence="11" id="KW-1185">Reference proteome</keyword>
<dbReference type="Gene3D" id="1.10.760.10">
    <property type="entry name" value="Cytochrome c-like domain"/>
    <property type="match status" value="3"/>
</dbReference>
<protein>
    <submittedName>
        <fullName evidence="10">Nicotinate dehydrogenase subunit B</fullName>
    </submittedName>
</protein>
<sequence>MGSLFRKNAVIVSFLMINMIMTGLSHAAENTVSNSVSTNSESTEVKPTEAKPTEAKPTEAKPTEAKPTEAKPTEAKSTEAKSTEAKSTEAKTADTNTTTEPLIEGYYPVYPATKPATGAEEELIKKGEYLARMGDCIACHTDMKGGTPAFAGGLPLATPFGTFYSPNITPDKETGIGNWTEQDFIRALKEGRDPQGSNYFPVFPYIYFSKVSDDDARALYAYFMSIPPVKQKNKDLPFPFGVPGARLSLWGWNLLFFYPNDTPITYDSTQSPAWNRGKYIVDGLGHCSMCHTPLNVFGGPKTRFYLTGTFIDGYWAPNITKYGLYSASHAEVADVFSQGEMINKAGPIAGPMAEVVHNSLSHLTEEDRLAMATYLKTVVSEEPLGVAASEEQPTLKRGKQVYVNACVICHQNGEMSAPVIGDSSNWYLRLNHSGLTGLYRHAIDGYNSMPVKGACVTCSDNDVIAAVDYILNSSLSRSQWSDLTTGGASKYPSNGQEIYNENCAMCHNEGQQGAPKIGDKTVWAPLIAQNMDVLIEKTMTGDDHPKNGGCKHCTNGEVIEAIKYMVSRSKTGGNYSLW</sequence>
<keyword evidence="2 6" id="KW-0349">Heme</keyword>
<dbReference type="PANTHER" id="PTHR35008">
    <property type="entry name" value="BLL4482 PROTEIN-RELATED"/>
    <property type="match status" value="1"/>
</dbReference>
<dbReference type="eggNOG" id="COG3245">
    <property type="taxonomic scope" value="Bacteria"/>
</dbReference>
<feature type="domain" description="Cytochrome c" evidence="9">
    <location>
        <begin position="393"/>
        <end position="474"/>
    </location>
</feature>
<dbReference type="PRINTS" id="PR00607">
    <property type="entry name" value="CYTCHROMECIE"/>
</dbReference>
<keyword evidence="4" id="KW-0249">Electron transport</keyword>
<keyword evidence="5 6" id="KW-0408">Iron</keyword>
<dbReference type="PANTHER" id="PTHR35008:SF8">
    <property type="entry name" value="ALCOHOL DEHYDROGENASE CYTOCHROME C SUBUNIT"/>
    <property type="match status" value="1"/>
</dbReference>
<evidence type="ECO:0000256" key="3">
    <source>
        <dbReference type="ARBA" id="ARBA00022723"/>
    </source>
</evidence>
<keyword evidence="1" id="KW-0813">Transport</keyword>
<evidence type="ECO:0000256" key="5">
    <source>
        <dbReference type="ARBA" id="ARBA00023004"/>
    </source>
</evidence>
<dbReference type="Proteomes" id="UP000044071">
    <property type="component" value="Unassembled WGS sequence"/>
</dbReference>
<dbReference type="eggNOG" id="COG2010">
    <property type="taxonomic scope" value="Bacteria"/>
</dbReference>
<dbReference type="GO" id="GO:0005506">
    <property type="term" value="F:iron ion binding"/>
    <property type="evidence" value="ECO:0007669"/>
    <property type="project" value="InterPro"/>
</dbReference>
<feature type="domain" description="Cytochrome c" evidence="9">
    <location>
        <begin position="272"/>
        <end position="379"/>
    </location>
</feature>
<feature type="compositionally biased region" description="Basic and acidic residues" evidence="7">
    <location>
        <begin position="43"/>
        <end position="92"/>
    </location>
</feature>
<evidence type="ECO:0000256" key="2">
    <source>
        <dbReference type="ARBA" id="ARBA00022617"/>
    </source>
</evidence>
<feature type="region of interest" description="Disordered" evidence="7">
    <location>
        <begin position="35"/>
        <end position="95"/>
    </location>
</feature>
<dbReference type="SUPFAM" id="SSF46626">
    <property type="entry name" value="Cytochrome c"/>
    <property type="match status" value="4"/>
</dbReference>
<evidence type="ECO:0000256" key="8">
    <source>
        <dbReference type="SAM" id="SignalP"/>
    </source>
</evidence>
<organism evidence="10 11">
    <name type="scientific">Legionella massiliensis</name>
    <dbReference type="NCBI Taxonomy" id="1034943"/>
    <lineage>
        <taxon>Bacteria</taxon>
        <taxon>Pseudomonadati</taxon>
        <taxon>Pseudomonadota</taxon>
        <taxon>Gammaproteobacteria</taxon>
        <taxon>Legionellales</taxon>
        <taxon>Legionellaceae</taxon>
        <taxon>Legionella</taxon>
    </lineage>
</organism>
<evidence type="ECO:0000256" key="6">
    <source>
        <dbReference type="PROSITE-ProRule" id="PRU00433"/>
    </source>
</evidence>
<feature type="signal peptide" evidence="8">
    <location>
        <begin position="1"/>
        <end position="27"/>
    </location>
</feature>
<keyword evidence="8" id="KW-0732">Signal</keyword>
<dbReference type="RefSeq" id="WP_245614134.1">
    <property type="nucleotide sequence ID" value="NZ_CCVW01000001.1"/>
</dbReference>
<name>A0A078KPD1_9GAMM</name>
<keyword evidence="3 6" id="KW-0479">Metal-binding</keyword>
<evidence type="ECO:0000259" key="9">
    <source>
        <dbReference type="PROSITE" id="PS51007"/>
    </source>
</evidence>
<feature type="domain" description="Cytochrome c" evidence="9">
    <location>
        <begin position="490"/>
        <end position="569"/>
    </location>
</feature>
<dbReference type="GO" id="GO:0009055">
    <property type="term" value="F:electron transfer activity"/>
    <property type="evidence" value="ECO:0007669"/>
    <property type="project" value="InterPro"/>
</dbReference>
<evidence type="ECO:0000256" key="7">
    <source>
        <dbReference type="SAM" id="MobiDB-lite"/>
    </source>
</evidence>
<feature type="domain" description="Cytochrome c" evidence="9">
    <location>
        <begin position="122"/>
        <end position="227"/>
    </location>
</feature>